<dbReference type="Proteomes" id="UP000605148">
    <property type="component" value="Unassembled WGS sequence"/>
</dbReference>
<evidence type="ECO:0000313" key="2">
    <source>
        <dbReference type="Proteomes" id="UP000605148"/>
    </source>
</evidence>
<protein>
    <submittedName>
        <fullName evidence="1">Uncharacterized protein</fullName>
    </submittedName>
</protein>
<sequence>MKDVLRFSDTLTWMEYRIATLDEIDLEEILWSQEQHALDDDLTRRVLAADRAALREIERLKLCGEYDAKRSRLAKCIDPDPPEITERFRRIKNGELQPVENFLAGLRSADPQQRSQFKQLYEKGGFANKHYREISHILTCLKSAHKPKGRPGATPPWRNVVDALDEMRVAVADGLSIPQAARAAAENEALAGTDNRARYFERLFRQRAKLRE</sequence>
<evidence type="ECO:0000313" key="1">
    <source>
        <dbReference type="EMBL" id="GGB63461.1"/>
    </source>
</evidence>
<dbReference type="OrthoDB" id="9851688at2"/>
<name>A0A916TPV0_9HYPH</name>
<reference evidence="1" key="1">
    <citation type="journal article" date="2014" name="Int. J. Syst. Evol. Microbiol.">
        <title>Complete genome sequence of Corynebacterium casei LMG S-19264T (=DSM 44701T), isolated from a smear-ripened cheese.</title>
        <authorList>
            <consortium name="US DOE Joint Genome Institute (JGI-PGF)"/>
            <person name="Walter F."/>
            <person name="Albersmeier A."/>
            <person name="Kalinowski J."/>
            <person name="Ruckert C."/>
        </authorList>
    </citation>
    <scope>NUCLEOTIDE SEQUENCE</scope>
    <source>
        <strain evidence="1">CGMCC 1.12426</strain>
    </source>
</reference>
<dbReference type="RefSeq" id="WP_150497888.1">
    <property type="nucleotide sequence ID" value="NZ_BMFA01000020.1"/>
</dbReference>
<dbReference type="EMBL" id="BMFA01000020">
    <property type="protein sequence ID" value="GGB63461.1"/>
    <property type="molecule type" value="Genomic_DNA"/>
</dbReference>
<organism evidence="1 2">
    <name type="scientific">Roseibium aquae</name>
    <dbReference type="NCBI Taxonomy" id="1323746"/>
    <lineage>
        <taxon>Bacteria</taxon>
        <taxon>Pseudomonadati</taxon>
        <taxon>Pseudomonadota</taxon>
        <taxon>Alphaproteobacteria</taxon>
        <taxon>Hyphomicrobiales</taxon>
        <taxon>Stappiaceae</taxon>
        <taxon>Roseibium</taxon>
    </lineage>
</organism>
<reference evidence="1" key="2">
    <citation type="submission" date="2020-09" db="EMBL/GenBank/DDBJ databases">
        <authorList>
            <person name="Sun Q."/>
            <person name="Zhou Y."/>
        </authorList>
    </citation>
    <scope>NUCLEOTIDE SEQUENCE</scope>
    <source>
        <strain evidence="1">CGMCC 1.12426</strain>
    </source>
</reference>
<comment type="caution">
    <text evidence="1">The sequence shown here is derived from an EMBL/GenBank/DDBJ whole genome shotgun (WGS) entry which is preliminary data.</text>
</comment>
<gene>
    <name evidence="1" type="ORF">GCM10011316_39150</name>
</gene>
<proteinExistence type="predicted"/>
<accession>A0A916TPV0</accession>
<dbReference type="AlphaFoldDB" id="A0A916TPV0"/>
<keyword evidence="2" id="KW-1185">Reference proteome</keyword>